<dbReference type="Proteomes" id="UP000006695">
    <property type="component" value="Chromosome"/>
</dbReference>
<evidence type="ECO:0000256" key="6">
    <source>
        <dbReference type="ARBA" id="ARBA00022691"/>
    </source>
</evidence>
<dbReference type="InterPro" id="IPR012382">
    <property type="entry name" value="CobI/CbiL"/>
</dbReference>
<dbReference type="Pfam" id="PF00590">
    <property type="entry name" value="TP_methylase"/>
    <property type="match status" value="1"/>
</dbReference>
<dbReference type="InterPro" id="IPR035996">
    <property type="entry name" value="4pyrrol_Methylase_sf"/>
</dbReference>
<dbReference type="SUPFAM" id="SSF53790">
    <property type="entry name" value="Tetrapyrrole methylase"/>
    <property type="match status" value="1"/>
</dbReference>
<dbReference type="UniPathway" id="UPA00148"/>
<evidence type="ECO:0000256" key="1">
    <source>
        <dbReference type="ARBA" id="ARBA00004953"/>
    </source>
</evidence>
<comment type="similarity">
    <text evidence="2 7">Belongs to the precorrin methyltransferase family.</text>
</comment>
<dbReference type="Gene3D" id="3.30.950.10">
    <property type="entry name" value="Methyltransferase, Cobalt-precorrin-4 Transmethylase, Domain 2"/>
    <property type="match status" value="1"/>
</dbReference>
<keyword evidence="5 9" id="KW-0808">Transferase</keyword>
<evidence type="ECO:0000259" key="8">
    <source>
        <dbReference type="Pfam" id="PF00590"/>
    </source>
</evidence>
<dbReference type="PANTHER" id="PTHR43467:SF2">
    <property type="entry name" value="COBALT-PRECORRIN-2 C(20)-METHYLTRANSFERASE"/>
    <property type="match status" value="1"/>
</dbReference>
<dbReference type="PANTHER" id="PTHR43467">
    <property type="entry name" value="COBALT-PRECORRIN-2 C(20)-METHYLTRANSFERASE"/>
    <property type="match status" value="1"/>
</dbReference>
<dbReference type="RefSeq" id="WP_011936983.1">
    <property type="nucleotide sequence ID" value="NC_009483.1"/>
</dbReference>
<sequence length="244" mass="27321">MPLNVKNEKKRVAKIYAVGVGPGDPELLTRKAERIIRTVPVICTPTGTADASSYALSIVEEFIDRSRQEVLVQVFPMRKDQEGLDEFWEKAADEVAERIGQGLDVAFITIGDPFLYSTFLYLYRIFRKRYSHIPIEVVPGITSVGAASVAAGLPLGMASDRIAILPTTYEDAELRKTFREFDTVVLMKVNRVFDRVYALLRELGLDKNAAFVRRVGSSDEEVVFDLATLVGQKLDYLSLLIVKK</sequence>
<dbReference type="KEGG" id="gur:Gura_0036"/>
<evidence type="ECO:0000313" key="10">
    <source>
        <dbReference type="Proteomes" id="UP000006695"/>
    </source>
</evidence>
<evidence type="ECO:0000313" key="9">
    <source>
        <dbReference type="EMBL" id="ABQ24254.1"/>
    </source>
</evidence>
<keyword evidence="4 9" id="KW-0489">Methyltransferase</keyword>
<protein>
    <submittedName>
        <fullName evidence="9">Cobalt-factor II C20-methyltransferase</fullName>
        <ecNumber evidence="9">2.1.1.151</ecNumber>
    </submittedName>
</protein>
<dbReference type="InterPro" id="IPR006364">
    <property type="entry name" value="CobI/CbiL/CobIJ_dom"/>
</dbReference>
<dbReference type="GO" id="GO:0009236">
    <property type="term" value="P:cobalamin biosynthetic process"/>
    <property type="evidence" value="ECO:0007669"/>
    <property type="project" value="UniProtKB-UniRule"/>
</dbReference>
<proteinExistence type="inferred from homology"/>
<name>A5GDU7_GEOUR</name>
<dbReference type="Gene3D" id="3.40.1010.10">
    <property type="entry name" value="Cobalt-precorrin-4 Transmethylase, Domain 1"/>
    <property type="match status" value="1"/>
</dbReference>
<comment type="pathway">
    <text evidence="1">Cofactor biosynthesis; adenosylcobalamin biosynthesis.</text>
</comment>
<dbReference type="EMBL" id="CP000698">
    <property type="protein sequence ID" value="ABQ24254.1"/>
    <property type="molecule type" value="Genomic_DNA"/>
</dbReference>
<keyword evidence="10" id="KW-1185">Reference proteome</keyword>
<dbReference type="AlphaFoldDB" id="A5GDU7"/>
<dbReference type="PIRSF" id="PIRSF036427">
    <property type="entry name" value="Precrrn-2_mtase"/>
    <property type="match status" value="1"/>
</dbReference>
<dbReference type="InterPro" id="IPR014776">
    <property type="entry name" value="4pyrrole_Mease_sub2"/>
</dbReference>
<reference evidence="9 10" key="1">
    <citation type="submission" date="2007-05" db="EMBL/GenBank/DDBJ databases">
        <title>Complete sequence of Geobacter uraniireducens Rf4.</title>
        <authorList>
            <consortium name="US DOE Joint Genome Institute"/>
            <person name="Copeland A."/>
            <person name="Lucas S."/>
            <person name="Lapidus A."/>
            <person name="Barry K."/>
            <person name="Detter J.C."/>
            <person name="Glavina del Rio T."/>
            <person name="Hammon N."/>
            <person name="Israni S."/>
            <person name="Dalin E."/>
            <person name="Tice H."/>
            <person name="Pitluck S."/>
            <person name="Chertkov O."/>
            <person name="Brettin T."/>
            <person name="Bruce D."/>
            <person name="Han C."/>
            <person name="Schmutz J."/>
            <person name="Larimer F."/>
            <person name="Land M."/>
            <person name="Hauser L."/>
            <person name="Kyrpides N."/>
            <person name="Mikhailova N."/>
            <person name="Shelobolina E."/>
            <person name="Aklujkar M."/>
            <person name="Lovley D."/>
            <person name="Richardson P."/>
        </authorList>
    </citation>
    <scope>NUCLEOTIDE SEQUENCE [LARGE SCALE GENOMIC DNA]</scope>
    <source>
        <strain evidence="9 10">Rf4</strain>
    </source>
</reference>
<organism evidence="9 10">
    <name type="scientific">Geotalea uraniireducens (strain Rf4)</name>
    <name type="common">Geobacter uraniireducens</name>
    <dbReference type="NCBI Taxonomy" id="351605"/>
    <lineage>
        <taxon>Bacteria</taxon>
        <taxon>Pseudomonadati</taxon>
        <taxon>Thermodesulfobacteriota</taxon>
        <taxon>Desulfuromonadia</taxon>
        <taxon>Geobacterales</taxon>
        <taxon>Geobacteraceae</taxon>
        <taxon>Geotalea</taxon>
    </lineage>
</organism>
<accession>A5GDU7</accession>
<dbReference type="InterPro" id="IPR014777">
    <property type="entry name" value="4pyrrole_Mease_sub1"/>
</dbReference>
<dbReference type="CDD" id="cd11645">
    <property type="entry name" value="Precorrin_2_C20_MT"/>
    <property type="match status" value="1"/>
</dbReference>
<dbReference type="HOGENOM" id="CLU_076014_2_1_7"/>
<evidence type="ECO:0000256" key="2">
    <source>
        <dbReference type="ARBA" id="ARBA00005879"/>
    </source>
</evidence>
<dbReference type="GO" id="GO:0030788">
    <property type="term" value="F:precorrin-2 C20-methyltransferase activity"/>
    <property type="evidence" value="ECO:0007669"/>
    <property type="project" value="InterPro"/>
</dbReference>
<dbReference type="GO" id="GO:0043781">
    <property type="term" value="F:cobalt-factor II C20-methyltransferase activity"/>
    <property type="evidence" value="ECO:0007669"/>
    <property type="project" value="UniProtKB-EC"/>
</dbReference>
<dbReference type="GO" id="GO:0032259">
    <property type="term" value="P:methylation"/>
    <property type="evidence" value="ECO:0007669"/>
    <property type="project" value="UniProtKB-KW"/>
</dbReference>
<gene>
    <name evidence="9" type="ordered locus">Gura_0036</name>
</gene>
<dbReference type="NCBIfam" id="TIGR01467">
    <property type="entry name" value="cobI_cbiL"/>
    <property type="match status" value="1"/>
</dbReference>
<evidence type="ECO:0000256" key="7">
    <source>
        <dbReference type="PIRNR" id="PIRNR036427"/>
    </source>
</evidence>
<evidence type="ECO:0000256" key="5">
    <source>
        <dbReference type="ARBA" id="ARBA00022679"/>
    </source>
</evidence>
<dbReference type="EC" id="2.1.1.151" evidence="9"/>
<dbReference type="InterPro" id="IPR000878">
    <property type="entry name" value="4pyrrol_Mease"/>
</dbReference>
<evidence type="ECO:0000256" key="4">
    <source>
        <dbReference type="ARBA" id="ARBA00022603"/>
    </source>
</evidence>
<feature type="domain" description="Tetrapyrrole methylase" evidence="8">
    <location>
        <begin position="14"/>
        <end position="224"/>
    </location>
</feature>
<evidence type="ECO:0000256" key="3">
    <source>
        <dbReference type="ARBA" id="ARBA00022573"/>
    </source>
</evidence>
<dbReference type="STRING" id="351605.Gura_0036"/>
<keyword evidence="6" id="KW-0949">S-adenosyl-L-methionine</keyword>
<keyword evidence="3" id="KW-0169">Cobalamin biosynthesis</keyword>